<proteinExistence type="predicted"/>
<gene>
    <name evidence="1" type="ORF">OG835_06560</name>
</gene>
<reference evidence="1" key="1">
    <citation type="submission" date="2022-10" db="EMBL/GenBank/DDBJ databases">
        <title>The complete genomes of actinobacterial strains from the NBC collection.</title>
        <authorList>
            <person name="Joergensen T.S."/>
            <person name="Alvarez Arevalo M."/>
            <person name="Sterndorff E.B."/>
            <person name="Faurdal D."/>
            <person name="Vuksanovic O."/>
            <person name="Mourched A.-S."/>
            <person name="Charusanti P."/>
            <person name="Shaw S."/>
            <person name="Blin K."/>
            <person name="Weber T."/>
        </authorList>
    </citation>
    <scope>NUCLEOTIDE SEQUENCE</scope>
    <source>
        <strain evidence="1">NBC 01771</strain>
    </source>
</reference>
<dbReference type="Proteomes" id="UP001348369">
    <property type="component" value="Chromosome"/>
</dbReference>
<organism evidence="1 2">
    <name type="scientific">Streptomyces scopuliridis</name>
    <dbReference type="NCBI Taxonomy" id="452529"/>
    <lineage>
        <taxon>Bacteria</taxon>
        <taxon>Bacillati</taxon>
        <taxon>Actinomycetota</taxon>
        <taxon>Actinomycetes</taxon>
        <taxon>Kitasatosporales</taxon>
        <taxon>Streptomycetaceae</taxon>
        <taxon>Streptomyces</taxon>
    </lineage>
</organism>
<dbReference type="EMBL" id="CP109109">
    <property type="protein sequence ID" value="WSB96696.1"/>
    <property type="molecule type" value="Genomic_DNA"/>
</dbReference>
<name>A0ACD4ZFV3_9ACTN</name>
<evidence type="ECO:0000313" key="2">
    <source>
        <dbReference type="Proteomes" id="UP001348369"/>
    </source>
</evidence>
<evidence type="ECO:0000313" key="1">
    <source>
        <dbReference type="EMBL" id="WSB96696.1"/>
    </source>
</evidence>
<protein>
    <submittedName>
        <fullName evidence="1">Cytochrome P450</fullName>
    </submittedName>
</protein>
<keyword evidence="2" id="KW-1185">Reference proteome</keyword>
<accession>A0ACD4ZFV3</accession>
<sequence>MTTPYSHRPGPDGPMVPPPGCPAHGMTAGELNSHGPSGGQDTIGPTLHGLAAGGLRRLYGPEAENDPMGLYEKLRAEHGSVAPVLLHGDVPAWLVLGHSDNLHMTRTPSQFSRDSRRWRALHDGTAPPDHPLAPIFTWQPICVFADGAEHERLRGAVTDSIARIDHRGVRRYINRYSNRLVNEFCRDGRADLVSRFAEHLPMMVMAQILGMPEEYSERLVQAARDMIKGTATANESNAYVMATLTRLVKRRRIAPEEDFATWLTEHPAGLTDDEVSQHLRLVLIAAYETTANLIANVLRMVLTDPRFRAQLSGGHMTLPEAVEQTLWDEPPFTTIFGRWAVGDTELGGQRIKAGDALVVGIAAANVDPVVRPDLNASMQGNRAHLAFSGGPHECPGQDIGRAIADTGIDALLLRLPDIQLAVEEHELWYEGALMSRQLLELPVSFAPRPPQDVTGPPSASAAVPRPQWQVDSPRPDVVRPPAQAPVPSSAEDGTGAAGTPEATGVIPEQRAEPRVGSAPQRAWRAVTRWWRGH</sequence>